<dbReference type="Pfam" id="PF18199">
    <property type="entry name" value="Dynein_C"/>
    <property type="match status" value="1"/>
</dbReference>
<dbReference type="Proteomes" id="UP000037460">
    <property type="component" value="Unassembled WGS sequence"/>
</dbReference>
<feature type="domain" description="Dynein heavy chain C-terminal" evidence="1">
    <location>
        <begin position="2"/>
        <end position="143"/>
    </location>
</feature>
<proteinExistence type="predicted"/>
<dbReference type="InterPro" id="IPR041228">
    <property type="entry name" value="Dynein_C"/>
</dbReference>
<keyword evidence="3" id="KW-1185">Reference proteome</keyword>
<evidence type="ECO:0000259" key="1">
    <source>
        <dbReference type="Pfam" id="PF18199"/>
    </source>
</evidence>
<name>A0A0M0JMI5_9EUKA</name>
<dbReference type="AlphaFoldDB" id="A0A0M0JMI5"/>
<accession>A0A0M0JMI5</accession>
<evidence type="ECO:0000313" key="2">
    <source>
        <dbReference type="EMBL" id="KOO27715.1"/>
    </source>
</evidence>
<dbReference type="PANTHER" id="PTHR46961">
    <property type="entry name" value="DYNEIN HEAVY CHAIN 1, AXONEMAL-LIKE PROTEIN"/>
    <property type="match status" value="1"/>
</dbReference>
<dbReference type="Gene3D" id="3.10.490.20">
    <property type="match status" value="1"/>
</dbReference>
<dbReference type="EMBL" id="JWZX01002678">
    <property type="protein sequence ID" value="KOO27715.1"/>
    <property type="molecule type" value="Genomic_DNA"/>
</dbReference>
<dbReference type="FunFam" id="3.10.490.20:FF:000009">
    <property type="entry name" value="Dynein heavy chain 4"/>
    <property type="match status" value="1"/>
</dbReference>
<dbReference type="GO" id="GO:0007018">
    <property type="term" value="P:microtubule-based movement"/>
    <property type="evidence" value="ECO:0007669"/>
    <property type="project" value="InterPro"/>
</dbReference>
<dbReference type="GO" id="GO:0045505">
    <property type="term" value="F:dynein intermediate chain binding"/>
    <property type="evidence" value="ECO:0007669"/>
    <property type="project" value="InterPro"/>
</dbReference>
<dbReference type="GO" id="GO:0030286">
    <property type="term" value="C:dynein complex"/>
    <property type="evidence" value="ECO:0007669"/>
    <property type="project" value="InterPro"/>
</dbReference>
<dbReference type="InterPro" id="IPR043160">
    <property type="entry name" value="Dynein_C_barrel"/>
</dbReference>
<dbReference type="PANTHER" id="PTHR46961:SF8">
    <property type="entry name" value="DYNEIN AXONEMAL HEAVY CHAIN 7"/>
    <property type="match status" value="1"/>
</dbReference>
<reference evidence="3" key="1">
    <citation type="journal article" date="2015" name="PLoS Genet.">
        <title>Genome Sequence and Transcriptome Analyses of Chrysochromulina tobin: Metabolic Tools for Enhanced Algal Fitness in the Prominent Order Prymnesiales (Haptophyceae).</title>
        <authorList>
            <person name="Hovde B.T."/>
            <person name="Deodato C.R."/>
            <person name="Hunsperger H.M."/>
            <person name="Ryken S.A."/>
            <person name="Yost W."/>
            <person name="Jha R.K."/>
            <person name="Patterson J."/>
            <person name="Monnat R.J. Jr."/>
            <person name="Barlow S.B."/>
            <person name="Starkenburg S.R."/>
            <person name="Cattolico R.A."/>
        </authorList>
    </citation>
    <scope>NUCLEOTIDE SEQUENCE</scope>
    <source>
        <strain evidence="3">CCMP291</strain>
    </source>
</reference>
<protein>
    <submittedName>
        <fullName evidence="2">Dynein heavy chain family protein</fullName>
    </submittedName>
</protein>
<dbReference type="OrthoDB" id="10251809at2759"/>
<comment type="caution">
    <text evidence="2">The sequence shown here is derived from an EMBL/GenBank/DDBJ whole genome shotgun (WGS) entry which is preliminary data.</text>
</comment>
<dbReference type="InterPro" id="IPR026983">
    <property type="entry name" value="DHC"/>
</dbReference>
<evidence type="ECO:0000313" key="3">
    <source>
        <dbReference type="Proteomes" id="UP000037460"/>
    </source>
</evidence>
<dbReference type="GO" id="GO:0051959">
    <property type="term" value="F:dynein light intermediate chain binding"/>
    <property type="evidence" value="ECO:0007669"/>
    <property type="project" value="InterPro"/>
</dbReference>
<organism evidence="2 3">
    <name type="scientific">Chrysochromulina tobinii</name>
    <dbReference type="NCBI Taxonomy" id="1460289"/>
    <lineage>
        <taxon>Eukaryota</taxon>
        <taxon>Haptista</taxon>
        <taxon>Haptophyta</taxon>
        <taxon>Prymnesiophyceae</taxon>
        <taxon>Prymnesiales</taxon>
        <taxon>Chrysochromulinaceae</taxon>
        <taxon>Chrysochromulina</taxon>
    </lineage>
</organism>
<gene>
    <name evidence="2" type="ORF">Ctob_009534</name>
</gene>
<sequence length="148" mass="16550">MPNFFFVQAFMTGVMQNFARKYTIPIDTIEFDFAFLGAAPTAAPEDGAYTHGLYIEGARMNDQLKLDEALPKVLFSPMCIIVLKPCEADKLSKYPHYACPCYRTTDRRGVLATTGHSSNFVMFIRVPTDHTPEHWITAGAAMFNSLAD</sequence>